<dbReference type="EMBL" id="QGLE01000009">
    <property type="protein sequence ID" value="PWR20376.1"/>
    <property type="molecule type" value="Genomic_DNA"/>
</dbReference>
<sequence length="624" mass="62892">MTVFRGTTGADVLVGNNGVNDAFRFKIAELQAGDVATGGDGGTDRLDLLDGGAVDFNVVGAGISGIEALTLASAGNQITLVEDITNTGVLTVTGRNGHDVIDASGFSAATRLDATLGAGNDVARGGAGDDIFRIDPAQLTGADAIYGGTGTDTLAFTSAAHFGAPGGLDALQGIERIQLYSAVGAANELTLTDDDIMTSDTGIITVVGGAGNDTVTAQSALPVIFEAGKGTDSFFGSEGDDIVRIVESIATDGSEQFSGNGGTDTLALVKAGHYQILLDDTAHEAGEDPAIAIEGFEVIHLATGGITLELDSLFGVDTVSIIGSDGNDTIDLRVESPNWDDSASFDIEIGAGVDRVDTGYYDGFQGLGGPAPRPVPEIVVKAQAAYLTDADQVVHHGYLDFQNYWNVTAVQITTGGTIGGIAGLSDVETLYFSDLGNTLTVNDADIDGVKHIVGGDGKDRLEGGSVTAAQSIVADLGAGDDVARGGAGSDTLRGGDGVDTLRGGGGADLVFGDAGNDTLVGEAGDDILTGGLGNDRLLGGAGADVFVATVGGGRDTADFEDGLDRIDVRDFGYHNLAEFQADGSSIVAVSGGASTEVRFGGGEVMVLSNTASPLVTGADFIFVA</sequence>
<name>A0A317E2J2_9PROT</name>
<evidence type="ECO:0000256" key="1">
    <source>
        <dbReference type="ARBA" id="ARBA00004613"/>
    </source>
</evidence>
<evidence type="ECO:0000313" key="3">
    <source>
        <dbReference type="EMBL" id="PWR20376.1"/>
    </source>
</evidence>
<dbReference type="PRINTS" id="PR00313">
    <property type="entry name" value="CABNDNGRPT"/>
</dbReference>
<dbReference type="InterPro" id="IPR011049">
    <property type="entry name" value="Serralysin-like_metalloprot_C"/>
</dbReference>
<dbReference type="Gene3D" id="2.150.10.10">
    <property type="entry name" value="Serralysin-like metalloprotease, C-terminal"/>
    <property type="match status" value="1"/>
</dbReference>
<proteinExistence type="predicted"/>
<accession>A0A317E2J2</accession>
<dbReference type="GO" id="GO:0005509">
    <property type="term" value="F:calcium ion binding"/>
    <property type="evidence" value="ECO:0007669"/>
    <property type="project" value="InterPro"/>
</dbReference>
<comment type="subcellular location">
    <subcellularLocation>
        <location evidence="1">Secreted</location>
    </subcellularLocation>
</comment>
<dbReference type="OrthoDB" id="7291734at2"/>
<dbReference type="PANTHER" id="PTHR38340">
    <property type="entry name" value="S-LAYER PROTEIN"/>
    <property type="match status" value="1"/>
</dbReference>
<comment type="caution">
    <text evidence="3">The sequence shown here is derived from an EMBL/GenBank/DDBJ whole genome shotgun (WGS) entry which is preliminary data.</text>
</comment>
<dbReference type="InterPro" id="IPR050557">
    <property type="entry name" value="RTX_toxin/Mannuronan_C5-epim"/>
</dbReference>
<dbReference type="InterPro" id="IPR018511">
    <property type="entry name" value="Hemolysin-typ_Ca-bd_CS"/>
</dbReference>
<reference evidence="3 4" key="1">
    <citation type="submission" date="2018-05" db="EMBL/GenBank/DDBJ databases">
        <title>Zavarzinia sp. HR-AS.</title>
        <authorList>
            <person name="Lee Y."/>
            <person name="Jeon C.O."/>
        </authorList>
    </citation>
    <scope>NUCLEOTIDE SEQUENCE [LARGE SCALE GENOMIC DNA]</scope>
    <source>
        <strain evidence="3 4">HR-AS</strain>
    </source>
</reference>
<dbReference type="AlphaFoldDB" id="A0A317E2J2"/>
<gene>
    <name evidence="3" type="ORF">DKG74_15330</name>
</gene>
<protein>
    <recommendedName>
        <fullName evidence="5">Calcium-binding protein</fullName>
    </recommendedName>
</protein>
<dbReference type="Pfam" id="PF00353">
    <property type="entry name" value="HemolysinCabind"/>
    <property type="match status" value="9"/>
</dbReference>
<dbReference type="PANTHER" id="PTHR38340:SF1">
    <property type="entry name" value="S-LAYER PROTEIN"/>
    <property type="match status" value="1"/>
</dbReference>
<dbReference type="SUPFAM" id="SSF51120">
    <property type="entry name" value="beta-Roll"/>
    <property type="match status" value="2"/>
</dbReference>
<organism evidence="3 4">
    <name type="scientific">Zavarzinia aquatilis</name>
    <dbReference type="NCBI Taxonomy" id="2211142"/>
    <lineage>
        <taxon>Bacteria</taxon>
        <taxon>Pseudomonadati</taxon>
        <taxon>Pseudomonadota</taxon>
        <taxon>Alphaproteobacteria</taxon>
        <taxon>Rhodospirillales</taxon>
        <taxon>Zavarziniaceae</taxon>
        <taxon>Zavarzinia</taxon>
    </lineage>
</organism>
<keyword evidence="2" id="KW-0964">Secreted</keyword>
<dbReference type="InterPro" id="IPR001343">
    <property type="entry name" value="Hemolysn_Ca-bd"/>
</dbReference>
<evidence type="ECO:0000313" key="4">
    <source>
        <dbReference type="Proteomes" id="UP000245461"/>
    </source>
</evidence>
<keyword evidence="4" id="KW-1185">Reference proteome</keyword>
<dbReference type="RefSeq" id="WP_109907050.1">
    <property type="nucleotide sequence ID" value="NZ_QGLE01000009.1"/>
</dbReference>
<dbReference type="Proteomes" id="UP000245461">
    <property type="component" value="Unassembled WGS sequence"/>
</dbReference>
<dbReference type="Gene3D" id="2.160.20.160">
    <property type="match status" value="1"/>
</dbReference>
<dbReference type="GO" id="GO:0005576">
    <property type="term" value="C:extracellular region"/>
    <property type="evidence" value="ECO:0007669"/>
    <property type="project" value="UniProtKB-SubCell"/>
</dbReference>
<evidence type="ECO:0008006" key="5">
    <source>
        <dbReference type="Google" id="ProtNLM"/>
    </source>
</evidence>
<evidence type="ECO:0000256" key="2">
    <source>
        <dbReference type="ARBA" id="ARBA00022525"/>
    </source>
</evidence>
<dbReference type="PROSITE" id="PS00330">
    <property type="entry name" value="HEMOLYSIN_CALCIUM"/>
    <property type="match status" value="2"/>
</dbReference>